<protein>
    <submittedName>
        <fullName evidence="1">Uncharacterized protein</fullName>
    </submittedName>
</protein>
<accession>A0ABW6T5I4</accession>
<gene>
    <name evidence="1" type="ORF">ACFYXI_43355</name>
</gene>
<dbReference type="EMBL" id="JBIASD010000094">
    <property type="protein sequence ID" value="MFF3672327.1"/>
    <property type="molecule type" value="Genomic_DNA"/>
</dbReference>
<evidence type="ECO:0000313" key="1">
    <source>
        <dbReference type="EMBL" id="MFF3672327.1"/>
    </source>
</evidence>
<sequence length="395" mass="43950">MLCETLNEDPIKTAGQQAPGVIELVDAADAELVGGERGDIVSFSRPGWDDAVLEYFWIDRPLARLPFLKWLAEAPLKGQREVMESITQADRELLAKRIGEFALRWAVRHRRPDPLRSLAEAWYESKAEKLWPVLIHLITSAALRDASSSYIHSMLLDWSKSKTPSLQKAVIDICASEFGLSHTGKALRRLKNAGESTEPRVVDALRLAVKTLWKDPSVRKTLFGYVVAWCARESSNILAGQRAFAVLARTMSSESPEIPVLLDMSARDDFSPTVQDLAAGWRALLDAEHGTMEATEVDEVVGLWLSAALREIAVRSVALGALRHAVDSAGPSGSQRRRDILRAAIIKWYQDTQGNFDETRTAVYTEISELIDQDLRTAIERRMITGSRPSDEAFS</sequence>
<keyword evidence="2" id="KW-1185">Reference proteome</keyword>
<comment type="caution">
    <text evidence="1">The sequence shown here is derived from an EMBL/GenBank/DDBJ whole genome shotgun (WGS) entry which is preliminary data.</text>
</comment>
<dbReference type="Proteomes" id="UP001602013">
    <property type="component" value="Unassembled WGS sequence"/>
</dbReference>
<reference evidence="1 2" key="1">
    <citation type="submission" date="2024-10" db="EMBL/GenBank/DDBJ databases">
        <title>The Natural Products Discovery Center: Release of the First 8490 Sequenced Strains for Exploring Actinobacteria Biosynthetic Diversity.</title>
        <authorList>
            <person name="Kalkreuter E."/>
            <person name="Kautsar S.A."/>
            <person name="Yang D."/>
            <person name="Bader C.D."/>
            <person name="Teijaro C.N."/>
            <person name="Fluegel L."/>
            <person name="Davis C.M."/>
            <person name="Simpson J.R."/>
            <person name="Lauterbach L."/>
            <person name="Steele A.D."/>
            <person name="Gui C."/>
            <person name="Meng S."/>
            <person name="Li G."/>
            <person name="Viehrig K."/>
            <person name="Ye F."/>
            <person name="Su P."/>
            <person name="Kiefer A.F."/>
            <person name="Nichols A."/>
            <person name="Cepeda A.J."/>
            <person name="Yan W."/>
            <person name="Fan B."/>
            <person name="Jiang Y."/>
            <person name="Adhikari A."/>
            <person name="Zheng C.-J."/>
            <person name="Schuster L."/>
            <person name="Cowan T.M."/>
            <person name="Smanski M.J."/>
            <person name="Chevrette M.G."/>
            <person name="De Carvalho L.P.S."/>
            <person name="Shen B."/>
        </authorList>
    </citation>
    <scope>NUCLEOTIDE SEQUENCE [LARGE SCALE GENOMIC DNA]</scope>
    <source>
        <strain evidence="1 2">NPDC002173</strain>
    </source>
</reference>
<organism evidence="1 2">
    <name type="scientific">Microtetraspora malaysiensis</name>
    <dbReference type="NCBI Taxonomy" id="161358"/>
    <lineage>
        <taxon>Bacteria</taxon>
        <taxon>Bacillati</taxon>
        <taxon>Actinomycetota</taxon>
        <taxon>Actinomycetes</taxon>
        <taxon>Streptosporangiales</taxon>
        <taxon>Streptosporangiaceae</taxon>
        <taxon>Microtetraspora</taxon>
    </lineage>
</organism>
<name>A0ABW6T5I4_9ACTN</name>
<dbReference type="RefSeq" id="WP_387418493.1">
    <property type="nucleotide sequence ID" value="NZ_JBIASD010000094.1"/>
</dbReference>
<proteinExistence type="predicted"/>
<evidence type="ECO:0000313" key="2">
    <source>
        <dbReference type="Proteomes" id="UP001602013"/>
    </source>
</evidence>